<reference evidence="4 5" key="1">
    <citation type="submission" date="2019-11" db="EMBL/GenBank/DDBJ databases">
        <title>Whole genome sequence of Oryza granulata.</title>
        <authorList>
            <person name="Li W."/>
        </authorList>
    </citation>
    <scope>NUCLEOTIDE SEQUENCE [LARGE SCALE GENOMIC DNA]</scope>
    <source>
        <strain evidence="5">cv. Menghai</strain>
        <tissue evidence="4">Leaf</tissue>
    </source>
</reference>
<organism evidence="4 5">
    <name type="scientific">Oryza meyeriana var. granulata</name>
    <dbReference type="NCBI Taxonomy" id="110450"/>
    <lineage>
        <taxon>Eukaryota</taxon>
        <taxon>Viridiplantae</taxon>
        <taxon>Streptophyta</taxon>
        <taxon>Embryophyta</taxon>
        <taxon>Tracheophyta</taxon>
        <taxon>Spermatophyta</taxon>
        <taxon>Magnoliopsida</taxon>
        <taxon>Liliopsida</taxon>
        <taxon>Poales</taxon>
        <taxon>Poaceae</taxon>
        <taxon>BOP clade</taxon>
        <taxon>Oryzoideae</taxon>
        <taxon>Oryzeae</taxon>
        <taxon>Oryzinae</taxon>
        <taxon>Oryza</taxon>
        <taxon>Oryza meyeriana</taxon>
    </lineage>
</organism>
<dbReference type="OrthoDB" id="687831at2759"/>
<evidence type="ECO:0000313" key="4">
    <source>
        <dbReference type="EMBL" id="KAF0912557.1"/>
    </source>
</evidence>
<protein>
    <recommendedName>
        <fullName evidence="3">Phospholipid/glycerol acyltransferase domain-containing protein</fullName>
    </recommendedName>
</protein>
<dbReference type="Pfam" id="PF01553">
    <property type="entry name" value="Acyltransferase"/>
    <property type="match status" value="1"/>
</dbReference>
<keyword evidence="2" id="KW-0472">Membrane</keyword>
<name>A0A6G1DJB3_9ORYZ</name>
<dbReference type="PANTHER" id="PTHR15486">
    <property type="entry name" value="ANCIENT UBIQUITOUS PROTEIN"/>
    <property type="match status" value="1"/>
</dbReference>
<proteinExistence type="predicted"/>
<accession>A0A6G1DJB3</accession>
<comment type="caution">
    <text evidence="4">The sequence shown here is derived from an EMBL/GenBank/DDBJ whole genome shotgun (WGS) entry which is preliminary data.</text>
</comment>
<dbReference type="PANTHER" id="PTHR15486:SF90">
    <property type="entry name" value="OS01G0329000 PROTEIN"/>
    <property type="match status" value="1"/>
</dbReference>
<dbReference type="GO" id="GO:0010143">
    <property type="term" value="P:cutin biosynthetic process"/>
    <property type="evidence" value="ECO:0007669"/>
    <property type="project" value="TreeGrafter"/>
</dbReference>
<comment type="subcellular location">
    <subcellularLocation>
        <location evidence="1">Membrane</location>
    </subcellularLocation>
</comment>
<dbReference type="GO" id="GO:0016791">
    <property type="term" value="F:phosphatase activity"/>
    <property type="evidence" value="ECO:0007669"/>
    <property type="project" value="TreeGrafter"/>
</dbReference>
<dbReference type="AlphaFoldDB" id="A0A6G1DJB3"/>
<dbReference type="Proteomes" id="UP000479710">
    <property type="component" value="Unassembled WGS sequence"/>
</dbReference>
<dbReference type="GO" id="GO:0090447">
    <property type="term" value="F:glycerol-3-phosphate 2-O-acyltransferase activity"/>
    <property type="evidence" value="ECO:0007669"/>
    <property type="project" value="TreeGrafter"/>
</dbReference>
<evidence type="ECO:0000256" key="1">
    <source>
        <dbReference type="ARBA" id="ARBA00004370"/>
    </source>
</evidence>
<keyword evidence="5" id="KW-1185">Reference proteome</keyword>
<feature type="non-terminal residue" evidence="4">
    <location>
        <position position="1"/>
    </location>
</feature>
<dbReference type="GO" id="GO:0016020">
    <property type="term" value="C:membrane"/>
    <property type="evidence" value="ECO:0007669"/>
    <property type="project" value="UniProtKB-SubCell"/>
</dbReference>
<dbReference type="EMBL" id="SPHZ02000006">
    <property type="protein sequence ID" value="KAF0912557.1"/>
    <property type="molecule type" value="Genomic_DNA"/>
</dbReference>
<evidence type="ECO:0000259" key="3">
    <source>
        <dbReference type="SMART" id="SM00563"/>
    </source>
</evidence>
<gene>
    <name evidence="4" type="ORF">E2562_015253</name>
</gene>
<dbReference type="SUPFAM" id="SSF69593">
    <property type="entry name" value="Glycerol-3-phosphate (1)-acyltransferase"/>
    <property type="match status" value="1"/>
</dbReference>
<evidence type="ECO:0000256" key="2">
    <source>
        <dbReference type="ARBA" id="ARBA00023136"/>
    </source>
</evidence>
<evidence type="ECO:0000313" key="5">
    <source>
        <dbReference type="Proteomes" id="UP000479710"/>
    </source>
</evidence>
<feature type="domain" description="Phospholipid/glycerol acyltransferase" evidence="3">
    <location>
        <begin position="57"/>
        <end position="177"/>
    </location>
</feature>
<sequence length="182" mass="20547">PQLESLLYGAPKIFLLSPISHGYVGSSLFYGWKFFSYPRNNFSPRAHPTPSRAAAFNLFVCNHRSLLDPLYVSVVFGRADLVAATYSISRLSEILAPIRTFRLTRDRAADRTAMQAHLFRRPGGLVVCPEGTTCREPFLPPHWPCLLSALCPPPQWDTPSHRRLVKQHLASLPHGLPQFTRR</sequence>
<dbReference type="SMART" id="SM00563">
    <property type="entry name" value="PlsC"/>
    <property type="match status" value="1"/>
</dbReference>
<dbReference type="InterPro" id="IPR002123">
    <property type="entry name" value="Plipid/glycerol_acylTrfase"/>
</dbReference>